<evidence type="ECO:0000256" key="7">
    <source>
        <dbReference type="RuleBase" id="RU362057"/>
    </source>
</evidence>
<dbReference type="PANTHER" id="PTHR48046">
    <property type="entry name" value="UDP-GLYCOSYLTRANSFERASE 72E1"/>
    <property type="match status" value="1"/>
</dbReference>
<evidence type="ECO:0000256" key="2">
    <source>
        <dbReference type="ARBA" id="ARBA00009995"/>
    </source>
</evidence>
<comment type="similarity">
    <text evidence="2 6">Belongs to the UDP-glycosyltransferase family.</text>
</comment>
<evidence type="ECO:0000313" key="8">
    <source>
        <dbReference type="EMBL" id="CAI0408645.1"/>
    </source>
</evidence>
<dbReference type="Pfam" id="PF00201">
    <property type="entry name" value="UDPGT"/>
    <property type="match status" value="1"/>
</dbReference>
<evidence type="ECO:0000256" key="3">
    <source>
        <dbReference type="ARBA" id="ARBA00022676"/>
    </source>
</evidence>
<dbReference type="EC" id="2.4.1.-" evidence="7"/>
<dbReference type="GO" id="GO:0047213">
    <property type="term" value="F:anthocyanidin 3-O-glucosyltransferase activity"/>
    <property type="evidence" value="ECO:0007669"/>
    <property type="project" value="UniProtKB-EC"/>
</dbReference>
<evidence type="ECO:0000256" key="5">
    <source>
        <dbReference type="ARBA" id="ARBA00047606"/>
    </source>
</evidence>
<protein>
    <recommendedName>
        <fullName evidence="7">Glycosyltransferase</fullName>
        <ecNumber evidence="7">2.4.1.-</ecNumber>
    </recommendedName>
</protein>
<accession>A0AAV0JI00</accession>
<keyword evidence="9" id="KW-1185">Reference proteome</keyword>
<dbReference type="InterPro" id="IPR035595">
    <property type="entry name" value="UDP_glycos_trans_CS"/>
</dbReference>
<dbReference type="InterPro" id="IPR002213">
    <property type="entry name" value="UDP_glucos_trans"/>
</dbReference>
<dbReference type="PANTHER" id="PTHR48046:SF6">
    <property type="entry name" value="GLYCOSYLTRANSFERASE"/>
    <property type="match status" value="1"/>
</dbReference>
<organism evidence="8 9">
    <name type="scientific">Linum tenue</name>
    <dbReference type="NCBI Taxonomy" id="586396"/>
    <lineage>
        <taxon>Eukaryota</taxon>
        <taxon>Viridiplantae</taxon>
        <taxon>Streptophyta</taxon>
        <taxon>Embryophyta</taxon>
        <taxon>Tracheophyta</taxon>
        <taxon>Spermatophyta</taxon>
        <taxon>Magnoliopsida</taxon>
        <taxon>eudicotyledons</taxon>
        <taxon>Gunneridae</taxon>
        <taxon>Pentapetalae</taxon>
        <taxon>rosids</taxon>
        <taxon>fabids</taxon>
        <taxon>Malpighiales</taxon>
        <taxon>Linaceae</taxon>
        <taxon>Linum</taxon>
    </lineage>
</organism>
<reference evidence="8" key="1">
    <citation type="submission" date="2022-08" db="EMBL/GenBank/DDBJ databases">
        <authorList>
            <person name="Gutierrez-Valencia J."/>
        </authorList>
    </citation>
    <scope>NUCLEOTIDE SEQUENCE</scope>
</reference>
<dbReference type="EMBL" id="CAMGYJ010000005">
    <property type="protein sequence ID" value="CAI0408645.1"/>
    <property type="molecule type" value="Genomic_DNA"/>
</dbReference>
<gene>
    <name evidence="8" type="ORF">LITE_LOCUS14045</name>
</gene>
<name>A0AAV0JI00_9ROSI</name>
<dbReference type="Gene3D" id="3.40.50.2000">
    <property type="entry name" value="Glycogen Phosphorylase B"/>
    <property type="match status" value="2"/>
</dbReference>
<dbReference type="CDD" id="cd03784">
    <property type="entry name" value="GT1_Gtf-like"/>
    <property type="match status" value="1"/>
</dbReference>
<sequence length="488" mass="52093">MGDVAAAAGPELRVVMVPSPGHGHLIPFVELAKRLLHRHSFSVTIMVPDNGTGMKPQRELLQSLPPTISPLFLPPVSLSDVPADANVITRVTLTMIRSLPSIRASLKTLLTPSAAAAGGGRVVAVVVDFLSAHALHVAAELGVPPYVFYTCGAFHLTLGLKAPELEATCPGELSDLPEPLKLPGCVPLSGRDLPEPFLDKKNDAYKWMVEVHKEISTNAVGIMVNGFVDLESGIFKALAEERGRTGTGPLIYPIGPVPRLESDDPAEMGTDSLECLNWLDKQPEDSVLFISFGSGGKLSKAQQDEIAFGLEMSGKRFIWVVKPPGDYMVEKSIESSSNDPSSYLPDGFLERTKGVGLVIPGWAPQVRILGHGSTGGFMSHCGWNSSLESIVNGVPIIAWPNHAEQRMNAAFLAGDAKIALRMDTSEKDGIVGREDIAGFVKAVLDGEEGKLLRSNVKELKVAAANAIGSDGSSTKSLDEVAKLWMKQS</sequence>
<keyword evidence="4 6" id="KW-0808">Transferase</keyword>
<evidence type="ECO:0000256" key="4">
    <source>
        <dbReference type="ARBA" id="ARBA00022679"/>
    </source>
</evidence>
<evidence type="ECO:0000256" key="1">
    <source>
        <dbReference type="ARBA" id="ARBA00004935"/>
    </source>
</evidence>
<comment type="catalytic activity">
    <reaction evidence="5">
        <text>an anthocyanidin + UDP-alpha-D-glucose + H(+) = an anthocyanidin 3-O-beta-D-glucoside + UDP</text>
        <dbReference type="Rhea" id="RHEA:20093"/>
        <dbReference type="ChEBI" id="CHEBI:15378"/>
        <dbReference type="ChEBI" id="CHEBI:16307"/>
        <dbReference type="ChEBI" id="CHEBI:58223"/>
        <dbReference type="ChEBI" id="CHEBI:58885"/>
        <dbReference type="ChEBI" id="CHEBI:143576"/>
        <dbReference type="EC" id="2.4.1.115"/>
    </reaction>
</comment>
<evidence type="ECO:0000256" key="6">
    <source>
        <dbReference type="RuleBase" id="RU003718"/>
    </source>
</evidence>
<comment type="pathway">
    <text evidence="1">Pigment biosynthesis; anthocyanin biosynthesis.</text>
</comment>
<comment type="caution">
    <text evidence="8">The sequence shown here is derived from an EMBL/GenBank/DDBJ whole genome shotgun (WGS) entry which is preliminary data.</text>
</comment>
<dbReference type="SUPFAM" id="SSF53756">
    <property type="entry name" value="UDP-Glycosyltransferase/glycogen phosphorylase"/>
    <property type="match status" value="1"/>
</dbReference>
<dbReference type="FunFam" id="3.40.50.2000:FF:000056">
    <property type="entry name" value="Glycosyltransferase"/>
    <property type="match status" value="1"/>
</dbReference>
<dbReference type="FunFam" id="3.40.50.2000:FF:000054">
    <property type="entry name" value="Glycosyltransferase"/>
    <property type="match status" value="1"/>
</dbReference>
<keyword evidence="3 6" id="KW-0328">Glycosyltransferase</keyword>
<dbReference type="AlphaFoldDB" id="A0AAV0JI00"/>
<evidence type="ECO:0000313" key="9">
    <source>
        <dbReference type="Proteomes" id="UP001154282"/>
    </source>
</evidence>
<dbReference type="PROSITE" id="PS00375">
    <property type="entry name" value="UDPGT"/>
    <property type="match status" value="1"/>
</dbReference>
<proteinExistence type="inferred from homology"/>
<dbReference type="Proteomes" id="UP001154282">
    <property type="component" value="Unassembled WGS sequence"/>
</dbReference>